<dbReference type="AlphaFoldDB" id="N1Q6C6"/>
<dbReference type="VEuPathDB" id="FungiDB:MYCFIDRAFT_169605"/>
<gene>
    <name evidence="1" type="ORF">MYCFIDRAFT_169605</name>
</gene>
<name>N1Q6C6_PSEFD</name>
<protein>
    <submittedName>
        <fullName evidence="1">Uncharacterized protein</fullName>
    </submittedName>
</protein>
<evidence type="ECO:0000313" key="1">
    <source>
        <dbReference type="EMBL" id="EME87870.1"/>
    </source>
</evidence>
<reference evidence="1 2" key="1">
    <citation type="journal article" date="2012" name="PLoS Pathog.">
        <title>Diverse lifestyles and strategies of plant pathogenesis encoded in the genomes of eighteen Dothideomycetes fungi.</title>
        <authorList>
            <person name="Ohm R.A."/>
            <person name="Feau N."/>
            <person name="Henrissat B."/>
            <person name="Schoch C.L."/>
            <person name="Horwitz B.A."/>
            <person name="Barry K.W."/>
            <person name="Condon B.J."/>
            <person name="Copeland A.C."/>
            <person name="Dhillon B."/>
            <person name="Glaser F."/>
            <person name="Hesse C.N."/>
            <person name="Kosti I."/>
            <person name="LaButti K."/>
            <person name="Lindquist E.A."/>
            <person name="Lucas S."/>
            <person name="Salamov A.A."/>
            <person name="Bradshaw R.E."/>
            <person name="Ciuffetti L."/>
            <person name="Hamelin R.C."/>
            <person name="Kema G.H.J."/>
            <person name="Lawrence C."/>
            <person name="Scott J.A."/>
            <person name="Spatafora J.W."/>
            <person name="Turgeon B.G."/>
            <person name="de Wit P.J.G.M."/>
            <person name="Zhong S."/>
            <person name="Goodwin S.B."/>
            <person name="Grigoriev I.V."/>
        </authorList>
    </citation>
    <scope>NUCLEOTIDE SEQUENCE [LARGE SCALE GENOMIC DNA]</scope>
    <source>
        <strain evidence="1 2">CIRAD86</strain>
    </source>
</reference>
<dbReference type="HOGENOM" id="CLU_2590755_0_0_1"/>
<dbReference type="Proteomes" id="UP000016932">
    <property type="component" value="Unassembled WGS sequence"/>
</dbReference>
<sequence length="80" mass="9049">MLFKVASVKSENYKKSFFSGAENGDRWIPILICPRSLATHGSEDIMSLQTSLLKLFVWGCRAKKQKQLGTLNILDHTRPP</sequence>
<dbReference type="RefSeq" id="XP_007921156.1">
    <property type="nucleotide sequence ID" value="XM_007922965.1"/>
</dbReference>
<dbReference type="EMBL" id="KB446555">
    <property type="protein sequence ID" value="EME87870.1"/>
    <property type="molecule type" value="Genomic_DNA"/>
</dbReference>
<dbReference type="KEGG" id="pfj:MYCFIDRAFT_169605"/>
<accession>N1Q6C6</accession>
<keyword evidence="2" id="KW-1185">Reference proteome</keyword>
<organism evidence="1 2">
    <name type="scientific">Pseudocercospora fijiensis (strain CIRAD86)</name>
    <name type="common">Black leaf streak disease fungus</name>
    <name type="synonym">Mycosphaerella fijiensis</name>
    <dbReference type="NCBI Taxonomy" id="383855"/>
    <lineage>
        <taxon>Eukaryota</taxon>
        <taxon>Fungi</taxon>
        <taxon>Dikarya</taxon>
        <taxon>Ascomycota</taxon>
        <taxon>Pezizomycotina</taxon>
        <taxon>Dothideomycetes</taxon>
        <taxon>Dothideomycetidae</taxon>
        <taxon>Mycosphaerellales</taxon>
        <taxon>Mycosphaerellaceae</taxon>
        <taxon>Pseudocercospora</taxon>
    </lineage>
</organism>
<evidence type="ECO:0000313" key="2">
    <source>
        <dbReference type="Proteomes" id="UP000016932"/>
    </source>
</evidence>
<proteinExistence type="predicted"/>
<dbReference type="GeneID" id="19332384"/>